<evidence type="ECO:0000313" key="1">
    <source>
        <dbReference type="EMBL" id="MPN38778.1"/>
    </source>
</evidence>
<proteinExistence type="predicted"/>
<organism evidence="1">
    <name type="scientific">bioreactor metagenome</name>
    <dbReference type="NCBI Taxonomy" id="1076179"/>
    <lineage>
        <taxon>unclassified sequences</taxon>
        <taxon>metagenomes</taxon>
        <taxon>ecological metagenomes</taxon>
    </lineage>
</organism>
<reference evidence="1" key="1">
    <citation type="submission" date="2019-08" db="EMBL/GenBank/DDBJ databases">
        <authorList>
            <person name="Kucharzyk K."/>
            <person name="Murdoch R.W."/>
            <person name="Higgins S."/>
            <person name="Loffler F."/>
        </authorList>
    </citation>
    <scope>NUCLEOTIDE SEQUENCE</scope>
</reference>
<name>A0A645HID2_9ZZZZ</name>
<dbReference type="AlphaFoldDB" id="A0A645HID2"/>
<sequence>MQKTTVFHEDVFYQHFHLFRHPLARFDIWGAHGLETFGDDLQLAFNYGPDYVWTIVECGAGPDEWIIPASIASIAFTFY</sequence>
<gene>
    <name evidence="1" type="ORF">SDC9_186303</name>
</gene>
<accession>A0A645HID2</accession>
<dbReference type="EMBL" id="VSSQ01094210">
    <property type="protein sequence ID" value="MPN38778.1"/>
    <property type="molecule type" value="Genomic_DNA"/>
</dbReference>
<comment type="caution">
    <text evidence="1">The sequence shown here is derived from an EMBL/GenBank/DDBJ whole genome shotgun (WGS) entry which is preliminary data.</text>
</comment>
<protein>
    <submittedName>
        <fullName evidence="1">Uncharacterized protein</fullName>
    </submittedName>
</protein>